<evidence type="ECO:0000313" key="4">
    <source>
        <dbReference type="Proteomes" id="UP000298412"/>
    </source>
</evidence>
<dbReference type="RefSeq" id="WP_134567563.1">
    <property type="nucleotide sequence ID" value="NZ_SOFP01000047.1"/>
</dbReference>
<accession>A0A4R8WU55</accession>
<evidence type="ECO:0000313" key="3">
    <source>
        <dbReference type="EMBL" id="TFC14718.1"/>
    </source>
</evidence>
<sequence>MKYMLIMRATDEARESYEQVPFKEIIEKMGAYNESLTKAGVLLAAEGLADAMTDNFLVDFSAEAPIVTDGPYGETHELFSGFWIIQTSSKEEAAEWARRCPLGPGSTLEVRRVTEMSDFAEFAETDALVNEAAWRAENGQE</sequence>
<evidence type="ECO:0000259" key="2">
    <source>
        <dbReference type="Pfam" id="PF03795"/>
    </source>
</evidence>
<dbReference type="AlphaFoldDB" id="A0A4R8WU55"/>
<dbReference type="InterPro" id="IPR005545">
    <property type="entry name" value="YCII"/>
</dbReference>
<dbReference type="Proteomes" id="UP000298412">
    <property type="component" value="Unassembled WGS sequence"/>
</dbReference>
<organism evidence="3 4">
    <name type="scientific">Cryobacterium algoritolerans</name>
    <dbReference type="NCBI Taxonomy" id="1259184"/>
    <lineage>
        <taxon>Bacteria</taxon>
        <taxon>Bacillati</taxon>
        <taxon>Actinomycetota</taxon>
        <taxon>Actinomycetes</taxon>
        <taxon>Micrococcales</taxon>
        <taxon>Microbacteriaceae</taxon>
        <taxon>Cryobacterium</taxon>
    </lineage>
</organism>
<dbReference type="Gene3D" id="3.30.70.1060">
    <property type="entry name" value="Dimeric alpha+beta barrel"/>
    <property type="match status" value="1"/>
</dbReference>
<dbReference type="PANTHER" id="PTHR35174:SF4">
    <property type="entry name" value="BLL7163 PROTEIN"/>
    <property type="match status" value="1"/>
</dbReference>
<dbReference type="SUPFAM" id="SSF54909">
    <property type="entry name" value="Dimeric alpha+beta barrel"/>
    <property type="match status" value="1"/>
</dbReference>
<comment type="similarity">
    <text evidence="1">Belongs to the YciI family.</text>
</comment>
<reference evidence="3 4" key="1">
    <citation type="submission" date="2019-03" db="EMBL/GenBank/DDBJ databases">
        <title>Genomics of glacier-inhabiting Cryobacterium strains.</title>
        <authorList>
            <person name="Liu Q."/>
            <person name="Xin Y.-H."/>
        </authorList>
    </citation>
    <scope>NUCLEOTIDE SEQUENCE [LARGE SCALE GENOMIC DNA]</scope>
    <source>
        <strain evidence="3 4">MDT1-3</strain>
    </source>
</reference>
<feature type="domain" description="YCII-related" evidence="2">
    <location>
        <begin position="1"/>
        <end position="116"/>
    </location>
</feature>
<comment type="caution">
    <text evidence="3">The sequence shown here is derived from an EMBL/GenBank/DDBJ whole genome shotgun (WGS) entry which is preliminary data.</text>
</comment>
<dbReference type="InterPro" id="IPR011008">
    <property type="entry name" value="Dimeric_a/b-barrel"/>
</dbReference>
<dbReference type="OrthoDB" id="668782at2"/>
<keyword evidence="4" id="KW-1185">Reference proteome</keyword>
<name>A0A4R8WU55_9MICO</name>
<gene>
    <name evidence="3" type="ORF">E3O19_11070</name>
</gene>
<dbReference type="PANTHER" id="PTHR35174">
    <property type="entry name" value="BLL7171 PROTEIN-RELATED"/>
    <property type="match status" value="1"/>
</dbReference>
<dbReference type="EMBL" id="SOFP01000047">
    <property type="protein sequence ID" value="TFC14718.1"/>
    <property type="molecule type" value="Genomic_DNA"/>
</dbReference>
<dbReference type="Pfam" id="PF03795">
    <property type="entry name" value="YCII"/>
    <property type="match status" value="1"/>
</dbReference>
<proteinExistence type="inferred from homology"/>
<protein>
    <submittedName>
        <fullName evidence="3">YciI family protein</fullName>
    </submittedName>
</protein>
<evidence type="ECO:0000256" key="1">
    <source>
        <dbReference type="ARBA" id="ARBA00007689"/>
    </source>
</evidence>